<sequence>MLTNGPDLFKNCDVYNPKISDHSMIYGEMTEKVKKHATKTLVHRQTKTTDFDNFNKDLLDAPWHKRVRERDVCFMSKEWEAAIRNKRKYAIQFVKDRTPENFELKKKYRNIATRERRKALTAYWYKKSEEMKSKPHDFFDAFRPFLNNKTKDANPIFLKNKHEDGIIEDQRQVAETLANYFSTITSDIGGNHVISLTENEFNKHGSVQMIETIYSNSSFQFKHINTEDVQDLFENLNPRKSCSDTGLGIAPSVTNLYSICIENSNWPAICSMEKGR</sequence>
<name>A0ABN8RK71_9CNID</name>
<keyword evidence="2" id="KW-1185">Reference proteome</keyword>
<dbReference type="Proteomes" id="UP001159405">
    <property type="component" value="Unassembled WGS sequence"/>
</dbReference>
<reference evidence="1 2" key="1">
    <citation type="submission" date="2022-05" db="EMBL/GenBank/DDBJ databases">
        <authorList>
            <consortium name="Genoscope - CEA"/>
            <person name="William W."/>
        </authorList>
    </citation>
    <scope>NUCLEOTIDE SEQUENCE [LARGE SCALE GENOMIC DNA]</scope>
</reference>
<evidence type="ECO:0000313" key="2">
    <source>
        <dbReference type="Proteomes" id="UP001159405"/>
    </source>
</evidence>
<gene>
    <name evidence="1" type="ORF">PLOB_00019529</name>
</gene>
<dbReference type="EMBL" id="CALNXK010000229">
    <property type="protein sequence ID" value="CAH3177727.1"/>
    <property type="molecule type" value="Genomic_DNA"/>
</dbReference>
<proteinExistence type="predicted"/>
<feature type="non-terminal residue" evidence="1">
    <location>
        <position position="276"/>
    </location>
</feature>
<accession>A0ABN8RK71</accession>
<protein>
    <submittedName>
        <fullName evidence="1">Uncharacterized protein</fullName>
    </submittedName>
</protein>
<organism evidence="1 2">
    <name type="scientific">Porites lobata</name>
    <dbReference type="NCBI Taxonomy" id="104759"/>
    <lineage>
        <taxon>Eukaryota</taxon>
        <taxon>Metazoa</taxon>
        <taxon>Cnidaria</taxon>
        <taxon>Anthozoa</taxon>
        <taxon>Hexacorallia</taxon>
        <taxon>Scleractinia</taxon>
        <taxon>Fungiina</taxon>
        <taxon>Poritidae</taxon>
        <taxon>Porites</taxon>
    </lineage>
</organism>
<comment type="caution">
    <text evidence="1">The sequence shown here is derived from an EMBL/GenBank/DDBJ whole genome shotgun (WGS) entry which is preliminary data.</text>
</comment>
<evidence type="ECO:0000313" key="1">
    <source>
        <dbReference type="EMBL" id="CAH3177727.1"/>
    </source>
</evidence>